<dbReference type="EMBL" id="JBHTOG010000004">
    <property type="protein sequence ID" value="MFD1431357.1"/>
    <property type="molecule type" value="Genomic_DNA"/>
</dbReference>
<organism evidence="2 3">
    <name type="scientific">Lacticaseibacillus yichunensis</name>
    <dbReference type="NCBI Taxonomy" id="2486015"/>
    <lineage>
        <taxon>Bacteria</taxon>
        <taxon>Bacillati</taxon>
        <taxon>Bacillota</taxon>
        <taxon>Bacilli</taxon>
        <taxon>Lactobacillales</taxon>
        <taxon>Lactobacillaceae</taxon>
        <taxon>Lacticaseibacillus</taxon>
    </lineage>
</organism>
<keyword evidence="1" id="KW-0812">Transmembrane</keyword>
<comment type="caution">
    <text evidence="2">The sequence shown here is derived from an EMBL/GenBank/DDBJ whole genome shotgun (WGS) entry which is preliminary data.</text>
</comment>
<protein>
    <recommendedName>
        <fullName evidence="4">YtpI-like protein</fullName>
    </recommendedName>
</protein>
<evidence type="ECO:0000256" key="1">
    <source>
        <dbReference type="SAM" id="Phobius"/>
    </source>
</evidence>
<reference evidence="3" key="1">
    <citation type="journal article" date="2019" name="Int. J. Syst. Evol. Microbiol.">
        <title>The Global Catalogue of Microorganisms (GCM) 10K type strain sequencing project: providing services to taxonomists for standard genome sequencing and annotation.</title>
        <authorList>
            <consortium name="The Broad Institute Genomics Platform"/>
            <consortium name="The Broad Institute Genome Sequencing Center for Infectious Disease"/>
            <person name="Wu L."/>
            <person name="Ma J."/>
        </authorList>
    </citation>
    <scope>NUCLEOTIDE SEQUENCE [LARGE SCALE GENOMIC DNA]</scope>
    <source>
        <strain evidence="3">CCM 8947</strain>
    </source>
</reference>
<gene>
    <name evidence="2" type="ORF">ACFQ47_01360</name>
</gene>
<keyword evidence="3" id="KW-1185">Reference proteome</keyword>
<evidence type="ECO:0008006" key="4">
    <source>
        <dbReference type="Google" id="ProtNLM"/>
    </source>
</evidence>
<proteinExistence type="predicted"/>
<keyword evidence="1" id="KW-0472">Membrane</keyword>
<accession>A0ABW4CLX2</accession>
<keyword evidence="1" id="KW-1133">Transmembrane helix</keyword>
<feature type="transmembrane region" description="Helical" evidence="1">
    <location>
        <begin position="6"/>
        <end position="24"/>
    </location>
</feature>
<evidence type="ECO:0000313" key="2">
    <source>
        <dbReference type="EMBL" id="MFD1431357.1"/>
    </source>
</evidence>
<feature type="transmembrane region" description="Helical" evidence="1">
    <location>
        <begin position="45"/>
        <end position="64"/>
    </location>
</feature>
<dbReference type="RefSeq" id="WP_125697253.1">
    <property type="nucleotide sequence ID" value="NZ_JBHTOG010000004.1"/>
</dbReference>
<dbReference type="Proteomes" id="UP001597192">
    <property type="component" value="Unassembled WGS sequence"/>
</dbReference>
<name>A0ABW4CLX2_9LACO</name>
<evidence type="ECO:0000313" key="3">
    <source>
        <dbReference type="Proteomes" id="UP001597192"/>
    </source>
</evidence>
<sequence>MLIRIVFVLYAILLFTLAAYLFGYKKHGFLTRQTVSEKTGQALRNYAWFILIAGVIALVPVIWQNAVVDILALLIGAVSVGVLGLRLPNLIEDDEE</sequence>
<feature type="transmembrane region" description="Helical" evidence="1">
    <location>
        <begin position="70"/>
        <end position="87"/>
    </location>
</feature>